<organism evidence="1 2">
    <name type="scientific">Macrosiphum euphorbiae</name>
    <name type="common">potato aphid</name>
    <dbReference type="NCBI Taxonomy" id="13131"/>
    <lineage>
        <taxon>Eukaryota</taxon>
        <taxon>Metazoa</taxon>
        <taxon>Ecdysozoa</taxon>
        <taxon>Arthropoda</taxon>
        <taxon>Hexapoda</taxon>
        <taxon>Insecta</taxon>
        <taxon>Pterygota</taxon>
        <taxon>Neoptera</taxon>
        <taxon>Paraneoptera</taxon>
        <taxon>Hemiptera</taxon>
        <taxon>Sternorrhyncha</taxon>
        <taxon>Aphidomorpha</taxon>
        <taxon>Aphidoidea</taxon>
        <taxon>Aphididae</taxon>
        <taxon>Macrosiphini</taxon>
        <taxon>Macrosiphum</taxon>
    </lineage>
</organism>
<dbReference type="AlphaFoldDB" id="A0AAV0Y7X2"/>
<name>A0AAV0Y7X2_9HEMI</name>
<dbReference type="Proteomes" id="UP001160148">
    <property type="component" value="Unassembled WGS sequence"/>
</dbReference>
<evidence type="ECO:0000313" key="1">
    <source>
        <dbReference type="EMBL" id="CAI6376531.1"/>
    </source>
</evidence>
<accession>A0AAV0Y7X2</accession>
<reference evidence="1 2" key="1">
    <citation type="submission" date="2023-01" db="EMBL/GenBank/DDBJ databases">
        <authorList>
            <person name="Whitehead M."/>
        </authorList>
    </citation>
    <scope>NUCLEOTIDE SEQUENCE [LARGE SCALE GENOMIC DNA]</scope>
</reference>
<sequence>MYIKNSLLFCGEPPASPHGSLPAGHAPHVGNTARHLRVAPDNEVPGGRRPRVVLTPPRAIARVRFFSALGRPVEKPRQHALKHAATTTGTLMAPRGTTMVYPTAYDDTALHDFWTRPVCQSRAKNSRLSIAS</sequence>
<comment type="caution">
    <text evidence="1">The sequence shown here is derived from an EMBL/GenBank/DDBJ whole genome shotgun (WGS) entry which is preliminary data.</text>
</comment>
<protein>
    <submittedName>
        <fullName evidence="1">Uncharacterized protein</fullName>
    </submittedName>
</protein>
<proteinExistence type="predicted"/>
<evidence type="ECO:0000313" key="2">
    <source>
        <dbReference type="Proteomes" id="UP001160148"/>
    </source>
</evidence>
<dbReference type="EMBL" id="CARXXK010001495">
    <property type="protein sequence ID" value="CAI6376531.1"/>
    <property type="molecule type" value="Genomic_DNA"/>
</dbReference>
<keyword evidence="2" id="KW-1185">Reference proteome</keyword>
<gene>
    <name evidence="1" type="ORF">MEUPH1_LOCUS29894</name>
</gene>